<organism evidence="1 2">
    <name type="scientific">Actinomyces urogenitalis</name>
    <dbReference type="NCBI Taxonomy" id="103621"/>
    <lineage>
        <taxon>Bacteria</taxon>
        <taxon>Bacillati</taxon>
        <taxon>Actinomycetota</taxon>
        <taxon>Actinomycetes</taxon>
        <taxon>Actinomycetales</taxon>
        <taxon>Actinomycetaceae</taxon>
        <taxon>Actinomyces</taxon>
    </lineage>
</organism>
<dbReference type="EMBL" id="PKHA01000008">
    <property type="protein sequence ID" value="PKY98315.1"/>
    <property type="molecule type" value="Genomic_DNA"/>
</dbReference>
<reference evidence="1 2" key="1">
    <citation type="submission" date="2017-12" db="EMBL/GenBank/DDBJ databases">
        <title>Phylogenetic diversity of female urinary microbiome.</title>
        <authorList>
            <person name="Thomas-White K."/>
            <person name="Wolfe A.J."/>
        </authorList>
    </citation>
    <scope>NUCLEOTIDE SEQUENCE [LARGE SCALE GENOMIC DNA]</scope>
    <source>
        <strain evidence="1 2">UMB0319</strain>
    </source>
</reference>
<comment type="caution">
    <text evidence="1">The sequence shown here is derived from an EMBL/GenBank/DDBJ whole genome shotgun (WGS) entry which is preliminary data.</text>
</comment>
<gene>
    <name evidence="1" type="ORF">CYJ26_07850</name>
</gene>
<evidence type="ECO:0000313" key="1">
    <source>
        <dbReference type="EMBL" id="PKY98315.1"/>
    </source>
</evidence>
<name>A0A2I1KRR3_9ACTO</name>
<sequence length="133" mass="14389">MATWSEMREHLVQTYGLEEDLDRGAGRLKGFMPNGYGSDRLVLVHDTGNESTGDLMSVESPVADLDHLDLARALTSMGSMVTGGLVVGTYAPGWVSVRQTVTLANVYTDDVRTAMERVPSIARQLAIECAGEE</sequence>
<dbReference type="RefSeq" id="WP_006548382.1">
    <property type="nucleotide sequence ID" value="NZ_CP136961.1"/>
</dbReference>
<dbReference type="AlphaFoldDB" id="A0A2I1KRR3"/>
<dbReference type="GeneID" id="81708843"/>
<proteinExistence type="predicted"/>
<protein>
    <submittedName>
        <fullName evidence="1">Uncharacterized protein</fullName>
    </submittedName>
</protein>
<evidence type="ECO:0000313" key="2">
    <source>
        <dbReference type="Proteomes" id="UP000234778"/>
    </source>
</evidence>
<accession>A0A2I1KRR3</accession>
<dbReference type="Proteomes" id="UP000234778">
    <property type="component" value="Unassembled WGS sequence"/>
</dbReference>